<dbReference type="EMBL" id="CP024785">
    <property type="protein sequence ID" value="AUB40715.1"/>
    <property type="molecule type" value="Genomic_DNA"/>
</dbReference>
<protein>
    <submittedName>
        <fullName evidence="2">Uncharacterized protein</fullName>
    </submittedName>
</protein>
<dbReference type="Proteomes" id="UP000232003">
    <property type="component" value="Chromosome"/>
</dbReference>
<evidence type="ECO:0000313" key="3">
    <source>
        <dbReference type="Proteomes" id="UP000232003"/>
    </source>
</evidence>
<sequence>MGHWGNIYYNFTSAPLLPDHPHPPHLPQSPNPHSLNDN</sequence>
<evidence type="ECO:0000313" key="2">
    <source>
        <dbReference type="EMBL" id="AUB40715.1"/>
    </source>
</evidence>
<keyword evidence="3" id="KW-1185">Reference proteome</keyword>
<dbReference type="KEGG" id="nfl:COO91_06738"/>
<evidence type="ECO:0000256" key="1">
    <source>
        <dbReference type="SAM" id="MobiDB-lite"/>
    </source>
</evidence>
<proteinExistence type="predicted"/>
<organism evidence="2 3">
    <name type="scientific">Nostoc flagelliforme CCNUN1</name>
    <dbReference type="NCBI Taxonomy" id="2038116"/>
    <lineage>
        <taxon>Bacteria</taxon>
        <taxon>Bacillati</taxon>
        <taxon>Cyanobacteriota</taxon>
        <taxon>Cyanophyceae</taxon>
        <taxon>Nostocales</taxon>
        <taxon>Nostocaceae</taxon>
        <taxon>Nostoc</taxon>
    </lineage>
</organism>
<dbReference type="AlphaFoldDB" id="A0A2K8T129"/>
<reference evidence="2 3" key="1">
    <citation type="submission" date="2017-11" db="EMBL/GenBank/DDBJ databases">
        <title>Complete genome of a free-living desiccation-tolerant cyanobacterium and its photosynthetic adaptation to extreme terrestrial habitat.</title>
        <authorList>
            <person name="Shang J."/>
        </authorList>
    </citation>
    <scope>NUCLEOTIDE SEQUENCE [LARGE SCALE GENOMIC DNA]</scope>
    <source>
        <strain evidence="2 3">CCNUN1</strain>
    </source>
</reference>
<feature type="region of interest" description="Disordered" evidence="1">
    <location>
        <begin position="18"/>
        <end position="38"/>
    </location>
</feature>
<gene>
    <name evidence="2" type="ORF">COO91_06738</name>
</gene>
<accession>A0A2K8T129</accession>
<name>A0A2K8T129_9NOSO</name>